<organism evidence="1 2">
    <name type="scientific">Candidatus Roizmanbacteria bacterium GW2011_GWA2_35_8</name>
    <dbReference type="NCBI Taxonomy" id="1618479"/>
    <lineage>
        <taxon>Bacteria</taxon>
        <taxon>Candidatus Roizmaniibacteriota</taxon>
    </lineage>
</organism>
<dbReference type="Proteomes" id="UP000034536">
    <property type="component" value="Unassembled WGS sequence"/>
</dbReference>
<proteinExistence type="predicted"/>
<comment type="caution">
    <text evidence="1">The sequence shown here is derived from an EMBL/GenBank/DDBJ whole genome shotgun (WGS) entry which is preliminary data.</text>
</comment>
<gene>
    <name evidence="1" type="ORF">UR89_C0034G0008</name>
</gene>
<evidence type="ECO:0000313" key="2">
    <source>
        <dbReference type="Proteomes" id="UP000034536"/>
    </source>
</evidence>
<dbReference type="AlphaFoldDB" id="A0A0G0G319"/>
<protein>
    <submittedName>
        <fullName evidence="1">Uncharacterized protein</fullName>
    </submittedName>
</protein>
<dbReference type="EMBL" id="LBQX01000034">
    <property type="protein sequence ID" value="KKP86087.1"/>
    <property type="molecule type" value="Genomic_DNA"/>
</dbReference>
<accession>A0A0G0G319</accession>
<evidence type="ECO:0000313" key="1">
    <source>
        <dbReference type="EMBL" id="KKP86087.1"/>
    </source>
</evidence>
<name>A0A0G0G319_9BACT</name>
<sequence length="117" mass="12854">MNNEQHNACATCQLWISENAGGQFEATAQKAKFLKMLLLLRVKKRLNTRSPISSENSGKNMSFYEMMEASQDAEGIAQDGVRLAQALMGIRKCEGVNGSLVPSNSKCIHPNKYISSS</sequence>
<reference evidence="1 2" key="1">
    <citation type="journal article" date="2015" name="Nature">
        <title>rRNA introns, odd ribosomes, and small enigmatic genomes across a large radiation of phyla.</title>
        <authorList>
            <person name="Brown C.T."/>
            <person name="Hug L.A."/>
            <person name="Thomas B.C."/>
            <person name="Sharon I."/>
            <person name="Castelle C.J."/>
            <person name="Singh A."/>
            <person name="Wilkins M.J."/>
            <person name="Williams K.H."/>
            <person name="Banfield J.F."/>
        </authorList>
    </citation>
    <scope>NUCLEOTIDE SEQUENCE [LARGE SCALE GENOMIC DNA]</scope>
</reference>